<dbReference type="SUPFAM" id="SSF50630">
    <property type="entry name" value="Acid proteases"/>
    <property type="match status" value="1"/>
</dbReference>
<evidence type="ECO:0000313" key="2">
    <source>
        <dbReference type="EMBL" id="CAA0832644.1"/>
    </source>
</evidence>
<feature type="compositionally biased region" description="Basic and acidic residues" evidence="1">
    <location>
        <begin position="138"/>
        <end position="151"/>
    </location>
</feature>
<feature type="compositionally biased region" description="Low complexity" evidence="1">
    <location>
        <begin position="11"/>
        <end position="20"/>
    </location>
</feature>
<accession>A0A9N7NKZ1</accession>
<dbReference type="PANTHER" id="PTHR33240">
    <property type="entry name" value="OS08G0508500 PROTEIN"/>
    <property type="match status" value="1"/>
</dbReference>
<dbReference type="CDD" id="cd00303">
    <property type="entry name" value="retropepsin_like"/>
    <property type="match status" value="1"/>
</dbReference>
<name>A0A9N7NKZ1_STRHE</name>
<dbReference type="PANTHER" id="PTHR33240:SF15">
    <property type="entry name" value="GAG-PRO-LIKE PROTEIN"/>
    <property type="match status" value="1"/>
</dbReference>
<feature type="non-terminal residue" evidence="2">
    <location>
        <position position="1"/>
    </location>
</feature>
<sequence length="397" mass="44241">YLSAIMTPPKSTSSSSASESVGIVTRSMAKNKSVSLERNSHQVEKNRPLLNPLNQEEDLRDDASSTPFSIEEHVMMTNASTIQEQLATMAKTMESLMKHVQNQDSTILKLLERVDKAETSRAGGKQGETHEEEETSKEDEVKQTEKEKSSSEIHVSSSGLIPTDQLKEFIMGTIKDKFDGGSKSSLTYSKPYTQRIDSLKMPTGYQPPKFQQFDGTANFASIVTCKEGYASFACNVTSEKDDVPSDEESTDEKEQCDHEDNDAAVTYTDEDLMLGSKPHNRPLFVTGYTREKKVNRILIDGGSAVNILSLRTLKELEVPTDELSNSRLMIQGFNQGGQRALGIIRLKLVIGEMTSNALFHVIDAKTSYNMLLGRPWLHEYGVVPSTWHQCFKYCQDG</sequence>
<feature type="compositionally biased region" description="Polar residues" evidence="1">
    <location>
        <begin position="28"/>
        <end position="37"/>
    </location>
</feature>
<gene>
    <name evidence="2" type="ORF">SHERM_27918</name>
</gene>
<evidence type="ECO:0000256" key="1">
    <source>
        <dbReference type="SAM" id="MobiDB-lite"/>
    </source>
</evidence>
<evidence type="ECO:0000313" key="3">
    <source>
        <dbReference type="Proteomes" id="UP001153555"/>
    </source>
</evidence>
<protein>
    <submittedName>
        <fullName evidence="2">Uncharacterized protein</fullName>
    </submittedName>
</protein>
<reference evidence="2" key="1">
    <citation type="submission" date="2019-12" db="EMBL/GenBank/DDBJ databases">
        <authorList>
            <person name="Scholes J."/>
        </authorList>
    </citation>
    <scope>NUCLEOTIDE SEQUENCE</scope>
</reference>
<feature type="region of interest" description="Disordered" evidence="1">
    <location>
        <begin position="239"/>
        <end position="258"/>
    </location>
</feature>
<dbReference type="OrthoDB" id="1670002at2759"/>
<feature type="region of interest" description="Disordered" evidence="1">
    <location>
        <begin position="1"/>
        <end position="64"/>
    </location>
</feature>
<proteinExistence type="predicted"/>
<dbReference type="AlphaFoldDB" id="A0A9N7NKZ1"/>
<dbReference type="InterPro" id="IPR021109">
    <property type="entry name" value="Peptidase_aspartic_dom_sf"/>
</dbReference>
<keyword evidence="3" id="KW-1185">Reference proteome</keyword>
<organism evidence="2 3">
    <name type="scientific">Striga hermonthica</name>
    <name type="common">Purple witchweed</name>
    <name type="synonym">Buchnera hermonthica</name>
    <dbReference type="NCBI Taxonomy" id="68872"/>
    <lineage>
        <taxon>Eukaryota</taxon>
        <taxon>Viridiplantae</taxon>
        <taxon>Streptophyta</taxon>
        <taxon>Embryophyta</taxon>
        <taxon>Tracheophyta</taxon>
        <taxon>Spermatophyta</taxon>
        <taxon>Magnoliopsida</taxon>
        <taxon>eudicotyledons</taxon>
        <taxon>Gunneridae</taxon>
        <taxon>Pentapetalae</taxon>
        <taxon>asterids</taxon>
        <taxon>lamiids</taxon>
        <taxon>Lamiales</taxon>
        <taxon>Orobanchaceae</taxon>
        <taxon>Buchnereae</taxon>
        <taxon>Striga</taxon>
    </lineage>
</organism>
<feature type="compositionally biased region" description="Basic and acidic residues" evidence="1">
    <location>
        <begin position="38"/>
        <end position="47"/>
    </location>
</feature>
<comment type="caution">
    <text evidence="2">The sequence shown here is derived from an EMBL/GenBank/DDBJ whole genome shotgun (WGS) entry which is preliminary data.</text>
</comment>
<feature type="region of interest" description="Disordered" evidence="1">
    <location>
        <begin position="118"/>
        <end position="159"/>
    </location>
</feature>
<dbReference type="Proteomes" id="UP001153555">
    <property type="component" value="Unassembled WGS sequence"/>
</dbReference>
<feature type="non-terminal residue" evidence="2">
    <location>
        <position position="397"/>
    </location>
</feature>
<dbReference type="EMBL" id="CACSLK010027837">
    <property type="protein sequence ID" value="CAA0832644.1"/>
    <property type="molecule type" value="Genomic_DNA"/>
</dbReference>
<dbReference type="Gene3D" id="2.40.70.10">
    <property type="entry name" value="Acid Proteases"/>
    <property type="match status" value="1"/>
</dbReference>